<organism evidence="3 4">
    <name type="scientific">Hyaloscypha hepaticicola</name>
    <dbReference type="NCBI Taxonomy" id="2082293"/>
    <lineage>
        <taxon>Eukaryota</taxon>
        <taxon>Fungi</taxon>
        <taxon>Dikarya</taxon>
        <taxon>Ascomycota</taxon>
        <taxon>Pezizomycotina</taxon>
        <taxon>Leotiomycetes</taxon>
        <taxon>Helotiales</taxon>
        <taxon>Hyaloscyphaceae</taxon>
        <taxon>Hyaloscypha</taxon>
    </lineage>
</organism>
<accession>A0A2J6PMD8</accession>
<evidence type="ECO:0000313" key="4">
    <source>
        <dbReference type="Proteomes" id="UP000235672"/>
    </source>
</evidence>
<dbReference type="InterPro" id="IPR013766">
    <property type="entry name" value="Thioredoxin_domain"/>
</dbReference>
<protein>
    <recommendedName>
        <fullName evidence="2">Thioredoxin domain-containing protein</fullName>
    </recommendedName>
</protein>
<name>A0A2J6PMD8_9HELO</name>
<feature type="domain" description="Thioredoxin" evidence="2">
    <location>
        <begin position="107"/>
        <end position="248"/>
    </location>
</feature>
<evidence type="ECO:0000256" key="1">
    <source>
        <dbReference type="SAM" id="MobiDB-lite"/>
    </source>
</evidence>
<dbReference type="Gene3D" id="3.40.30.10">
    <property type="entry name" value="Glutaredoxin"/>
    <property type="match status" value="1"/>
</dbReference>
<keyword evidence="4" id="KW-1185">Reference proteome</keyword>
<dbReference type="EMBL" id="KZ613515">
    <property type="protein sequence ID" value="PMD15177.1"/>
    <property type="molecule type" value="Genomic_DNA"/>
</dbReference>
<dbReference type="InterPro" id="IPR036249">
    <property type="entry name" value="Thioredoxin-like_sf"/>
</dbReference>
<sequence>MDCLTNTGHLRGWTCHLKWYEQEKIPPCVEGDCSRKICEPDNPRTVRQVERIRPITKTNEVKDTEKKHSLGWSILTFWMPPRRSRCNCDVQQVGIDDPMSCSGDRCELVGRPPPNRSSSSSSDSKSGLKASDTEIGSQDDEGRFDRAKEIKRGIEVFYFYAEACENCKKMSPIFEELYERFQDFQFSNIHAKELSSSQRRILGLVKHQELPTIHVLKYGRMFRERELIGFDKCRELGKILEKVEKEIKVDTGSISYPKRTFGGFEA</sequence>
<evidence type="ECO:0000313" key="3">
    <source>
        <dbReference type="EMBL" id="PMD15177.1"/>
    </source>
</evidence>
<proteinExistence type="predicted"/>
<evidence type="ECO:0000259" key="2">
    <source>
        <dbReference type="PROSITE" id="PS51352"/>
    </source>
</evidence>
<dbReference type="PROSITE" id="PS51352">
    <property type="entry name" value="THIOREDOXIN_2"/>
    <property type="match status" value="1"/>
</dbReference>
<dbReference type="AlphaFoldDB" id="A0A2J6PMD8"/>
<dbReference type="Pfam" id="PF00085">
    <property type="entry name" value="Thioredoxin"/>
    <property type="match status" value="1"/>
</dbReference>
<dbReference type="Proteomes" id="UP000235672">
    <property type="component" value="Unassembled WGS sequence"/>
</dbReference>
<dbReference type="CDD" id="cd02947">
    <property type="entry name" value="TRX_family"/>
    <property type="match status" value="1"/>
</dbReference>
<dbReference type="SUPFAM" id="SSF52833">
    <property type="entry name" value="Thioredoxin-like"/>
    <property type="match status" value="1"/>
</dbReference>
<reference evidence="3 4" key="1">
    <citation type="submission" date="2016-05" db="EMBL/GenBank/DDBJ databases">
        <title>A degradative enzymes factory behind the ericoid mycorrhizal symbiosis.</title>
        <authorList>
            <consortium name="DOE Joint Genome Institute"/>
            <person name="Martino E."/>
            <person name="Morin E."/>
            <person name="Grelet G."/>
            <person name="Kuo A."/>
            <person name="Kohler A."/>
            <person name="Daghino S."/>
            <person name="Barry K."/>
            <person name="Choi C."/>
            <person name="Cichocki N."/>
            <person name="Clum A."/>
            <person name="Copeland A."/>
            <person name="Hainaut M."/>
            <person name="Haridas S."/>
            <person name="Labutti K."/>
            <person name="Lindquist E."/>
            <person name="Lipzen A."/>
            <person name="Khouja H.-R."/>
            <person name="Murat C."/>
            <person name="Ohm R."/>
            <person name="Olson A."/>
            <person name="Spatafora J."/>
            <person name="Veneault-Fourrey C."/>
            <person name="Henrissat B."/>
            <person name="Grigoriev I."/>
            <person name="Martin F."/>
            <person name="Perotto S."/>
        </authorList>
    </citation>
    <scope>NUCLEOTIDE SEQUENCE [LARGE SCALE GENOMIC DNA]</scope>
    <source>
        <strain evidence="3 4">UAMH 7357</strain>
    </source>
</reference>
<gene>
    <name evidence="3" type="ORF">NA56DRAFT_754157</name>
</gene>
<feature type="region of interest" description="Disordered" evidence="1">
    <location>
        <begin position="106"/>
        <end position="142"/>
    </location>
</feature>